<dbReference type="AlphaFoldDB" id="A0A1L9SWT2"/>
<name>A0A1L9SWT2_9EURO</name>
<gene>
    <name evidence="1" type="ORF">ASPZODRAFT_163462</name>
</gene>
<keyword evidence="2" id="KW-1185">Reference proteome</keyword>
<proteinExistence type="predicted"/>
<evidence type="ECO:0000313" key="1">
    <source>
        <dbReference type="EMBL" id="OJJ51655.1"/>
    </source>
</evidence>
<accession>A0A1L9SWT2</accession>
<dbReference type="VEuPathDB" id="FungiDB:ASPZODRAFT_163462"/>
<protein>
    <submittedName>
        <fullName evidence="1">Uncharacterized protein</fullName>
    </submittedName>
</protein>
<organism evidence="1 2">
    <name type="scientific">Penicilliopsis zonata CBS 506.65</name>
    <dbReference type="NCBI Taxonomy" id="1073090"/>
    <lineage>
        <taxon>Eukaryota</taxon>
        <taxon>Fungi</taxon>
        <taxon>Dikarya</taxon>
        <taxon>Ascomycota</taxon>
        <taxon>Pezizomycotina</taxon>
        <taxon>Eurotiomycetes</taxon>
        <taxon>Eurotiomycetidae</taxon>
        <taxon>Eurotiales</taxon>
        <taxon>Aspergillaceae</taxon>
        <taxon>Penicilliopsis</taxon>
    </lineage>
</organism>
<dbReference type="GeneID" id="34613090"/>
<reference evidence="2" key="1">
    <citation type="journal article" date="2017" name="Genome Biol.">
        <title>Comparative genomics reveals high biological diversity and specific adaptations in the industrially and medically important fungal genus Aspergillus.</title>
        <authorList>
            <person name="de Vries R.P."/>
            <person name="Riley R."/>
            <person name="Wiebenga A."/>
            <person name="Aguilar-Osorio G."/>
            <person name="Amillis S."/>
            <person name="Uchima C.A."/>
            <person name="Anderluh G."/>
            <person name="Asadollahi M."/>
            <person name="Askin M."/>
            <person name="Barry K."/>
            <person name="Battaglia E."/>
            <person name="Bayram O."/>
            <person name="Benocci T."/>
            <person name="Braus-Stromeyer S.A."/>
            <person name="Caldana C."/>
            <person name="Canovas D."/>
            <person name="Cerqueira G.C."/>
            <person name="Chen F."/>
            <person name="Chen W."/>
            <person name="Choi C."/>
            <person name="Clum A."/>
            <person name="Dos Santos R.A."/>
            <person name="Damasio A.R."/>
            <person name="Diallinas G."/>
            <person name="Emri T."/>
            <person name="Fekete E."/>
            <person name="Flipphi M."/>
            <person name="Freyberg S."/>
            <person name="Gallo A."/>
            <person name="Gournas C."/>
            <person name="Habgood R."/>
            <person name="Hainaut M."/>
            <person name="Harispe M.L."/>
            <person name="Henrissat B."/>
            <person name="Hilden K.S."/>
            <person name="Hope R."/>
            <person name="Hossain A."/>
            <person name="Karabika E."/>
            <person name="Karaffa L."/>
            <person name="Karanyi Z."/>
            <person name="Krasevec N."/>
            <person name="Kuo A."/>
            <person name="Kusch H."/>
            <person name="LaButti K."/>
            <person name="Lagendijk E.L."/>
            <person name="Lapidus A."/>
            <person name="Levasseur A."/>
            <person name="Lindquist E."/>
            <person name="Lipzen A."/>
            <person name="Logrieco A.F."/>
            <person name="MacCabe A."/>
            <person name="Maekelae M.R."/>
            <person name="Malavazi I."/>
            <person name="Melin P."/>
            <person name="Meyer V."/>
            <person name="Mielnichuk N."/>
            <person name="Miskei M."/>
            <person name="Molnar A.P."/>
            <person name="Mule G."/>
            <person name="Ngan C.Y."/>
            <person name="Orejas M."/>
            <person name="Orosz E."/>
            <person name="Ouedraogo J.P."/>
            <person name="Overkamp K.M."/>
            <person name="Park H.-S."/>
            <person name="Perrone G."/>
            <person name="Piumi F."/>
            <person name="Punt P.J."/>
            <person name="Ram A.F."/>
            <person name="Ramon A."/>
            <person name="Rauscher S."/>
            <person name="Record E."/>
            <person name="Riano-Pachon D.M."/>
            <person name="Robert V."/>
            <person name="Roehrig J."/>
            <person name="Ruller R."/>
            <person name="Salamov A."/>
            <person name="Salih N.S."/>
            <person name="Samson R.A."/>
            <person name="Sandor E."/>
            <person name="Sanguinetti M."/>
            <person name="Schuetze T."/>
            <person name="Sepcic K."/>
            <person name="Shelest E."/>
            <person name="Sherlock G."/>
            <person name="Sophianopoulou V."/>
            <person name="Squina F.M."/>
            <person name="Sun H."/>
            <person name="Susca A."/>
            <person name="Todd R.B."/>
            <person name="Tsang A."/>
            <person name="Unkles S.E."/>
            <person name="van de Wiele N."/>
            <person name="van Rossen-Uffink D."/>
            <person name="Oliveira J.V."/>
            <person name="Vesth T.C."/>
            <person name="Visser J."/>
            <person name="Yu J.-H."/>
            <person name="Zhou M."/>
            <person name="Andersen M.R."/>
            <person name="Archer D.B."/>
            <person name="Baker S.E."/>
            <person name="Benoit I."/>
            <person name="Brakhage A.A."/>
            <person name="Braus G.H."/>
            <person name="Fischer R."/>
            <person name="Frisvad J.C."/>
            <person name="Goldman G.H."/>
            <person name="Houbraken J."/>
            <person name="Oakley B."/>
            <person name="Pocsi I."/>
            <person name="Scazzocchio C."/>
            <person name="Seiboth B."/>
            <person name="vanKuyk P.A."/>
            <person name="Wortman J."/>
            <person name="Dyer P.S."/>
            <person name="Grigoriev I.V."/>
        </authorList>
    </citation>
    <scope>NUCLEOTIDE SEQUENCE [LARGE SCALE GENOMIC DNA]</scope>
    <source>
        <strain evidence="2">CBS 506.65</strain>
    </source>
</reference>
<dbReference type="RefSeq" id="XP_022586165.1">
    <property type="nucleotide sequence ID" value="XM_022726626.1"/>
</dbReference>
<sequence>MGREQIVSSKSPRKDAIAYVKNNGQHTLEVDKFIEAGRPSGGDGHAAYATHYTSNGREQFAPAMKGVTGRVVETGESFYIRDDYDFANPTEEGKGYHVNVQLGKETRAYVSGRNSQAEYFDRTNMTGERVHFDGPEKAAKWYLQGHSG</sequence>
<dbReference type="Proteomes" id="UP000184188">
    <property type="component" value="Unassembled WGS sequence"/>
</dbReference>
<dbReference type="EMBL" id="KV878336">
    <property type="protein sequence ID" value="OJJ51655.1"/>
    <property type="molecule type" value="Genomic_DNA"/>
</dbReference>
<dbReference type="OrthoDB" id="4285871at2759"/>
<evidence type="ECO:0000313" key="2">
    <source>
        <dbReference type="Proteomes" id="UP000184188"/>
    </source>
</evidence>